<feature type="domain" description="Extradiol ring-cleavage dioxygenase class III enzyme subunit B" evidence="8">
    <location>
        <begin position="3"/>
        <end position="235"/>
    </location>
</feature>
<evidence type="ECO:0000313" key="9">
    <source>
        <dbReference type="EMBL" id="KAJ0977292.1"/>
    </source>
</evidence>
<feature type="region of interest" description="Disordered" evidence="7">
    <location>
        <begin position="325"/>
        <end position="385"/>
    </location>
</feature>
<proteinExistence type="inferred from homology"/>
<dbReference type="PANTHER" id="PTHR30096">
    <property type="entry name" value="4,5-DOPA DIOXYGENASE EXTRADIOL-LIKE PROTEIN"/>
    <property type="match status" value="1"/>
</dbReference>
<dbReference type="AlphaFoldDB" id="A0A9D5CRN9"/>
<evidence type="ECO:0000256" key="6">
    <source>
        <dbReference type="ARBA" id="ARBA00023002"/>
    </source>
</evidence>
<accession>A0A9D5CRN9</accession>
<dbReference type="PANTHER" id="PTHR30096:SF0">
    <property type="entry name" value="4,5-DOPA DIOXYGENASE EXTRADIOL-LIKE PROTEIN"/>
    <property type="match status" value="1"/>
</dbReference>
<dbReference type="Gene3D" id="3.40.830.10">
    <property type="entry name" value="LigB-like"/>
    <property type="match status" value="1"/>
</dbReference>
<keyword evidence="10" id="KW-1185">Reference proteome</keyword>
<evidence type="ECO:0000256" key="3">
    <source>
        <dbReference type="ARBA" id="ARBA00022723"/>
    </source>
</evidence>
<dbReference type="GO" id="GO:0008198">
    <property type="term" value="F:ferrous iron binding"/>
    <property type="evidence" value="ECO:0007669"/>
    <property type="project" value="InterPro"/>
</dbReference>
<dbReference type="OrthoDB" id="7396853at2759"/>
<keyword evidence="4" id="KW-0862">Zinc</keyword>
<dbReference type="EMBL" id="JAGGNH010000003">
    <property type="protein sequence ID" value="KAJ0977292.1"/>
    <property type="molecule type" value="Genomic_DNA"/>
</dbReference>
<keyword evidence="3" id="KW-0479">Metal-binding</keyword>
<reference evidence="9" key="1">
    <citation type="submission" date="2021-03" db="EMBL/GenBank/DDBJ databases">
        <authorList>
            <person name="Li Z."/>
            <person name="Yang C."/>
        </authorList>
    </citation>
    <scope>NUCLEOTIDE SEQUENCE</scope>
    <source>
        <strain evidence="9">Dzin_1.0</strain>
        <tissue evidence="9">Leaf</tissue>
    </source>
</reference>
<feature type="region of interest" description="Disordered" evidence="7">
    <location>
        <begin position="415"/>
        <end position="479"/>
    </location>
</feature>
<keyword evidence="5" id="KW-0223">Dioxygenase</keyword>
<evidence type="ECO:0000256" key="7">
    <source>
        <dbReference type="SAM" id="MobiDB-lite"/>
    </source>
</evidence>
<evidence type="ECO:0000259" key="8">
    <source>
        <dbReference type="Pfam" id="PF02900"/>
    </source>
</evidence>
<evidence type="ECO:0000256" key="4">
    <source>
        <dbReference type="ARBA" id="ARBA00022833"/>
    </source>
</evidence>
<evidence type="ECO:0000313" key="10">
    <source>
        <dbReference type="Proteomes" id="UP001085076"/>
    </source>
</evidence>
<name>A0A9D5CRN9_9LILI</name>
<feature type="compositionally biased region" description="Polar residues" evidence="7">
    <location>
        <begin position="436"/>
        <end position="452"/>
    </location>
</feature>
<evidence type="ECO:0000256" key="1">
    <source>
        <dbReference type="ARBA" id="ARBA00001947"/>
    </source>
</evidence>
<dbReference type="Pfam" id="PF02900">
    <property type="entry name" value="LigB"/>
    <property type="match status" value="1"/>
</dbReference>
<dbReference type="InterPro" id="IPR014436">
    <property type="entry name" value="Extradiol_dOase_DODA"/>
</dbReference>
<dbReference type="InterPro" id="IPR004183">
    <property type="entry name" value="Xdiol_dOase_suB"/>
</dbReference>
<dbReference type="SUPFAM" id="SSF53213">
    <property type="entry name" value="LigB-like"/>
    <property type="match status" value="1"/>
</dbReference>
<dbReference type="Proteomes" id="UP001085076">
    <property type="component" value="Miscellaneous, Linkage group lg03"/>
</dbReference>
<keyword evidence="6" id="KW-0560">Oxidoreductase</keyword>
<comment type="cofactor">
    <cofactor evidence="1">
        <name>Zn(2+)</name>
        <dbReference type="ChEBI" id="CHEBI:29105"/>
    </cofactor>
</comment>
<dbReference type="GO" id="GO:0008270">
    <property type="term" value="F:zinc ion binding"/>
    <property type="evidence" value="ECO:0007669"/>
    <property type="project" value="InterPro"/>
</dbReference>
<dbReference type="GO" id="GO:0016702">
    <property type="term" value="F:oxidoreductase activity, acting on single donors with incorporation of molecular oxygen, incorporation of two atoms of oxygen"/>
    <property type="evidence" value="ECO:0007669"/>
    <property type="project" value="UniProtKB-ARBA"/>
</dbReference>
<organism evidence="9 10">
    <name type="scientific">Dioscorea zingiberensis</name>
    <dbReference type="NCBI Taxonomy" id="325984"/>
    <lineage>
        <taxon>Eukaryota</taxon>
        <taxon>Viridiplantae</taxon>
        <taxon>Streptophyta</taxon>
        <taxon>Embryophyta</taxon>
        <taxon>Tracheophyta</taxon>
        <taxon>Spermatophyta</taxon>
        <taxon>Magnoliopsida</taxon>
        <taxon>Liliopsida</taxon>
        <taxon>Dioscoreales</taxon>
        <taxon>Dioscoreaceae</taxon>
        <taxon>Dioscorea</taxon>
    </lineage>
</organism>
<feature type="compositionally biased region" description="Basic and acidic residues" evidence="7">
    <location>
        <begin position="464"/>
        <end position="479"/>
    </location>
</feature>
<dbReference type="CDD" id="cd07363">
    <property type="entry name" value="45_DOPA_Dioxygenase"/>
    <property type="match status" value="1"/>
</dbReference>
<comment type="caution">
    <text evidence="9">The sequence shown here is derived from an EMBL/GenBank/DDBJ whole genome shotgun (WGS) entry which is preliminary data.</text>
</comment>
<comment type="similarity">
    <text evidence="2">Belongs to the DODA-type extradiol aromatic ring-opening dioxygenase family.</text>
</comment>
<reference evidence="9" key="2">
    <citation type="journal article" date="2022" name="Hortic Res">
        <title>The genome of Dioscorea zingiberensis sheds light on the biosynthesis, origin and evolution of the medicinally important diosgenin saponins.</title>
        <authorList>
            <person name="Li Y."/>
            <person name="Tan C."/>
            <person name="Li Z."/>
            <person name="Guo J."/>
            <person name="Li S."/>
            <person name="Chen X."/>
            <person name="Wang C."/>
            <person name="Dai X."/>
            <person name="Yang H."/>
            <person name="Song W."/>
            <person name="Hou L."/>
            <person name="Xu J."/>
            <person name="Tong Z."/>
            <person name="Xu A."/>
            <person name="Yuan X."/>
            <person name="Wang W."/>
            <person name="Yang Q."/>
            <person name="Chen L."/>
            <person name="Sun Z."/>
            <person name="Wang K."/>
            <person name="Pan B."/>
            <person name="Chen J."/>
            <person name="Bao Y."/>
            <person name="Liu F."/>
            <person name="Qi X."/>
            <person name="Gang D.R."/>
            <person name="Wen J."/>
            <person name="Li J."/>
        </authorList>
    </citation>
    <scope>NUCLEOTIDE SEQUENCE</scope>
    <source>
        <strain evidence="9">Dzin_1.0</strain>
    </source>
</reference>
<gene>
    <name evidence="9" type="ORF">J5N97_012766</name>
</gene>
<protein>
    <recommendedName>
        <fullName evidence="8">Extradiol ring-cleavage dioxygenase class III enzyme subunit B domain-containing protein</fullName>
    </recommendedName>
</protein>
<evidence type="ECO:0000256" key="2">
    <source>
        <dbReference type="ARBA" id="ARBA00007581"/>
    </source>
</evidence>
<evidence type="ECO:0000256" key="5">
    <source>
        <dbReference type="ARBA" id="ARBA00022964"/>
    </source>
</evidence>
<sequence length="479" mass="53795">MDTFFISHGSPMTSIDDKLPARHFMQSWQKNILPTKPKSILVVSAHWETPEPTVNIVDRNDTIHDFNNFPKVMYELEYPAPGAPELAKRVIELLNNAGFNTKEDKRRGLDHGAWVPLMLMYPETDIPVCQLSVQPEMDGGHHYNVGKALAPLRDEGVLIIGSGSATHNLSISEPEDGPVLPWAIEFDTWLKEALIDQRHEDVKKYEEMAPGAKMAHPWPEHLYPLHVALGAAVGSCTLVTAKQKESDTSPTQPEPVTEGTQPMQMEVMNQEDTQAKEYLEERVHNRRYGKPVIWALLWSSPWAWHGRSPGCMRNPDMMVHADTWKSERRGSQHMSSYSGSRPSRGGRGGLSGQLSHIPRDRGIRDPTAPLSDKDFPPLANPSRASVIHSTPVDTTQQIHIPTSNQLELAVVKRRPGKEPMRPLPEPGEEAHHKDISNQNQKLSTPLLITSQNSRRRSSSSQEHLQLERDNRSATHDCLV</sequence>